<name>D7MGT3_ARALL</name>
<dbReference type="HOGENOM" id="CLU_524158_0_0_1"/>
<dbReference type="InterPro" id="IPR025609">
    <property type="entry name" value="Lsm14-like_N"/>
</dbReference>
<evidence type="ECO:0000313" key="2">
    <source>
        <dbReference type="EMBL" id="EFH46251.1"/>
    </source>
</evidence>
<dbReference type="eggNOG" id="KOG1073">
    <property type="taxonomic scope" value="Eukaryota"/>
</dbReference>
<dbReference type="InterPro" id="IPR006652">
    <property type="entry name" value="Kelch_1"/>
</dbReference>
<evidence type="ECO:0000313" key="3">
    <source>
        <dbReference type="Proteomes" id="UP000008694"/>
    </source>
</evidence>
<protein>
    <recommendedName>
        <fullName evidence="1">Lsm14-like N-terminal domain-containing protein</fullName>
    </recommendedName>
</protein>
<dbReference type="EMBL" id="GL348719">
    <property type="protein sequence ID" value="EFH46251.1"/>
    <property type="molecule type" value="Genomic_DNA"/>
</dbReference>
<accession>D7MGT3</accession>
<gene>
    <name evidence="2" type="ORF">ARALYDRAFT_329612</name>
</gene>
<keyword evidence="3" id="KW-1185">Reference proteome</keyword>
<dbReference type="STRING" id="81972.D7MGT3"/>
<dbReference type="SMART" id="SM01271">
    <property type="entry name" value="LSM14"/>
    <property type="match status" value="2"/>
</dbReference>
<dbReference type="InterPro" id="IPR010920">
    <property type="entry name" value="LSM_dom_sf"/>
</dbReference>
<reference evidence="3" key="1">
    <citation type="journal article" date="2011" name="Nat. Genet.">
        <title>The Arabidopsis lyrata genome sequence and the basis of rapid genome size change.</title>
        <authorList>
            <person name="Hu T.T."/>
            <person name="Pattyn P."/>
            <person name="Bakker E.G."/>
            <person name="Cao J."/>
            <person name="Cheng J.-F."/>
            <person name="Clark R.M."/>
            <person name="Fahlgren N."/>
            <person name="Fawcett J.A."/>
            <person name="Grimwood J."/>
            <person name="Gundlach H."/>
            <person name="Haberer G."/>
            <person name="Hollister J.D."/>
            <person name="Ossowski S."/>
            <person name="Ottilar R.P."/>
            <person name="Salamov A.A."/>
            <person name="Schneeberger K."/>
            <person name="Spannagl M."/>
            <person name="Wang X."/>
            <person name="Yang L."/>
            <person name="Nasrallah M.E."/>
            <person name="Bergelson J."/>
            <person name="Carrington J.C."/>
            <person name="Gaut B.S."/>
            <person name="Schmutz J."/>
            <person name="Mayer K.F.X."/>
            <person name="Van de Peer Y."/>
            <person name="Grigoriev I.V."/>
            <person name="Nordborg M."/>
            <person name="Weigel D."/>
            <person name="Guo Y.-L."/>
        </authorList>
    </citation>
    <scope>NUCLEOTIDE SEQUENCE [LARGE SCALE GENOMIC DNA]</scope>
    <source>
        <strain evidence="3">cv. MN47</strain>
    </source>
</reference>
<dbReference type="SUPFAM" id="SSF117281">
    <property type="entry name" value="Kelch motif"/>
    <property type="match status" value="1"/>
</dbReference>
<dbReference type="Gene3D" id="2.30.30.100">
    <property type="match status" value="2"/>
</dbReference>
<dbReference type="AlphaFoldDB" id="D7MGT3"/>
<evidence type="ECO:0000259" key="1">
    <source>
        <dbReference type="SMART" id="SM01271"/>
    </source>
</evidence>
<dbReference type="Gene3D" id="2.120.10.80">
    <property type="entry name" value="Kelch-type beta propeller"/>
    <property type="match status" value="1"/>
</dbReference>
<feature type="domain" description="Lsm14-like N-terminal" evidence="1">
    <location>
        <begin position="16"/>
        <end position="124"/>
    </location>
</feature>
<dbReference type="Gramene" id="fgenesh1_pm.C_scaffold_7001839">
    <property type="protein sequence ID" value="fgenesh1_pm.C_scaffold_7001839"/>
    <property type="gene ID" value="fgenesh1_pm.C_scaffold_7001839"/>
</dbReference>
<feature type="domain" description="Lsm14-like N-terminal" evidence="1">
    <location>
        <begin position="126"/>
        <end position="209"/>
    </location>
</feature>
<dbReference type="eggNOG" id="KOG1072">
    <property type="taxonomic scope" value="Eukaryota"/>
</dbReference>
<dbReference type="SMART" id="SM00612">
    <property type="entry name" value="Kelch"/>
    <property type="match status" value="2"/>
</dbReference>
<dbReference type="Pfam" id="PF12701">
    <property type="entry name" value="LSM14"/>
    <property type="match status" value="2"/>
</dbReference>
<organism evidence="3">
    <name type="scientific">Arabidopsis lyrata subsp. lyrata</name>
    <name type="common">Lyre-leaved rock-cress</name>
    <dbReference type="NCBI Taxonomy" id="81972"/>
    <lineage>
        <taxon>Eukaryota</taxon>
        <taxon>Viridiplantae</taxon>
        <taxon>Streptophyta</taxon>
        <taxon>Embryophyta</taxon>
        <taxon>Tracheophyta</taxon>
        <taxon>Spermatophyta</taxon>
        <taxon>Magnoliopsida</taxon>
        <taxon>eudicotyledons</taxon>
        <taxon>Gunneridae</taxon>
        <taxon>Pentapetalae</taxon>
        <taxon>rosids</taxon>
        <taxon>malvids</taxon>
        <taxon>Brassicales</taxon>
        <taxon>Brassicaceae</taxon>
        <taxon>Camelineae</taxon>
        <taxon>Arabidopsis</taxon>
    </lineage>
</organism>
<dbReference type="InterPro" id="IPR015915">
    <property type="entry name" value="Kelch-typ_b-propeller"/>
</dbReference>
<dbReference type="Pfam" id="PF25210">
    <property type="entry name" value="Kelch_FKB95"/>
    <property type="match status" value="1"/>
</dbReference>
<proteinExistence type="predicted"/>
<dbReference type="Proteomes" id="UP000008694">
    <property type="component" value="Unassembled WGS sequence"/>
</dbReference>
<dbReference type="SUPFAM" id="SSF50182">
    <property type="entry name" value="Sm-like ribonucleoproteins"/>
    <property type="match status" value="2"/>
</dbReference>
<dbReference type="PANTHER" id="PTHR24414">
    <property type="entry name" value="F-BOX/KELCH-REPEAT PROTEIN SKIP4"/>
    <property type="match status" value="1"/>
</dbReference>
<dbReference type="CDD" id="cd22152">
    <property type="entry name" value="F-box_AtAFR-like"/>
    <property type="match status" value="1"/>
</dbReference>
<sequence length="520" mass="59540">MEREGFPNSSSSTTQENHEKRIIGEFVSVTINDGKQYEGIICHINLQDSTLGLQNGNHSIPNLLQDPNLLFLIFFFSIVRCYGREEKNDNEQRVIHVLKEAYSYMLFSGSDIKLLEVLSLPAPPKHKSVIGHLVSIITTGDVRCEGLITHVNFRDSMIFMKNGMCYGTEGRTKRRRSIVACKQLADDIILNILARISTSYYPTLSLVSKSFRWLILSEELDMERSYLGTRKQCVYVCFQSPSHPFDRRWFSLWIKPCDHQPLTHWTIDIKCTGHWLLPMPSSYSRRLQTLHETVGSKTYEIGGQNTLPSTDVWVYDKLIGKRCKGPSMMVARKNALTCALDGKLYVMGGCEADDTTHWAEVFDPKTQTWEALPDPGVELRSSSVKKLQTKQGKVYVRSNVKNFVYLTKESRWEVAEGNLGDRESMCEIENVCYSYANKKCWWYDTKCEGWRSVKGTDGGKLVVFWDRVGSRITATKEIWCAMISLKKGHDGEVWGHVEWLDAVLIAPRSYTFLHCMESLQ</sequence>
<dbReference type="InterPro" id="IPR057499">
    <property type="entry name" value="Kelch_FKB95"/>
</dbReference>
<dbReference type="PANTHER" id="PTHR24414:SF68">
    <property type="entry name" value="GALACTOSE OXIDASE_KELCH REPEAT SUPERFAMILY PROTEIN-RELATED"/>
    <property type="match status" value="1"/>
</dbReference>
<dbReference type="InterPro" id="IPR050354">
    <property type="entry name" value="F-box/kelch-repeat_ARATH"/>
</dbReference>